<keyword evidence="9 18" id="KW-0630">Potassium</keyword>
<comment type="catalytic activity">
    <reaction evidence="16 17 19">
        <text>(6S)-NADPHX + ADP = AMP + phosphate + NADPH + H(+)</text>
        <dbReference type="Rhea" id="RHEA:32235"/>
        <dbReference type="ChEBI" id="CHEBI:15378"/>
        <dbReference type="ChEBI" id="CHEBI:43474"/>
        <dbReference type="ChEBI" id="CHEBI:57783"/>
        <dbReference type="ChEBI" id="CHEBI:64076"/>
        <dbReference type="ChEBI" id="CHEBI:456215"/>
        <dbReference type="ChEBI" id="CHEBI:456216"/>
        <dbReference type="EC" id="4.2.1.136"/>
    </reaction>
</comment>
<feature type="binding site" evidence="18">
    <location>
        <position position="147"/>
    </location>
    <ligand>
        <name>K(+)</name>
        <dbReference type="ChEBI" id="CHEBI:29103"/>
    </ligand>
</feature>
<gene>
    <name evidence="18" type="primary">nnrE</name>
    <name evidence="17" type="synonym">nnrD</name>
    <name evidence="22" type="ORF">GCM10022277_14930</name>
</gene>
<keyword evidence="10 17" id="KW-0520">NAD</keyword>
<feature type="binding site" evidence="17">
    <location>
        <position position="464"/>
    </location>
    <ligand>
        <name>AMP</name>
        <dbReference type="ChEBI" id="CHEBI:456215"/>
    </ligand>
</feature>
<dbReference type="PROSITE" id="PS51383">
    <property type="entry name" value="YJEF_C_3"/>
    <property type="match status" value="1"/>
</dbReference>
<feature type="domain" description="YjeF C-terminal" evidence="20">
    <location>
        <begin position="248"/>
        <end position="523"/>
    </location>
</feature>
<comment type="function">
    <text evidence="17">Catalyzes the dehydration of the S-form of NAD(P)HX at the expense of ADP, which is converted to AMP. Together with NAD(P)HX epimerase, which catalyzes the epimerization of the S- and R-forms, the enzyme allows the repair of both epimers of NAD(P)HX, a damaged form of NAD(P)H that is a result of enzymatic or heat-dependent hydration.</text>
</comment>
<comment type="similarity">
    <text evidence="18">Belongs to the NnrE/AIBP family.</text>
</comment>
<evidence type="ECO:0000313" key="22">
    <source>
        <dbReference type="EMBL" id="GAA3920346.1"/>
    </source>
</evidence>
<comment type="subunit">
    <text evidence="17">Homotetramer.</text>
</comment>
<evidence type="ECO:0000256" key="17">
    <source>
        <dbReference type="HAMAP-Rule" id="MF_01965"/>
    </source>
</evidence>
<evidence type="ECO:0000256" key="12">
    <source>
        <dbReference type="ARBA" id="ARBA00023239"/>
    </source>
</evidence>
<dbReference type="Gene3D" id="3.40.50.10260">
    <property type="entry name" value="YjeF N-terminal domain"/>
    <property type="match status" value="1"/>
</dbReference>
<feature type="binding site" evidence="18">
    <location>
        <begin position="71"/>
        <end position="75"/>
    </location>
    <ligand>
        <name>(6S)-NADPHX</name>
        <dbReference type="ChEBI" id="CHEBI:64076"/>
    </ligand>
</feature>
<dbReference type="EC" id="5.1.99.6" evidence="19"/>
<comment type="similarity">
    <text evidence="4 19">In the C-terminal section; belongs to the NnrD/CARKD family.</text>
</comment>
<feature type="binding site" evidence="17">
    <location>
        <position position="347"/>
    </location>
    <ligand>
        <name>(6S)-NADPHX</name>
        <dbReference type="ChEBI" id="CHEBI:64076"/>
    </ligand>
</feature>
<evidence type="ECO:0000256" key="4">
    <source>
        <dbReference type="ARBA" id="ARBA00009524"/>
    </source>
</evidence>
<dbReference type="PROSITE" id="PS01050">
    <property type="entry name" value="YJEF_C_2"/>
    <property type="match status" value="1"/>
</dbReference>
<keyword evidence="6 17" id="KW-0547">Nucleotide-binding</keyword>
<comment type="catalytic activity">
    <reaction evidence="15 17 19">
        <text>(6S)-NADHX + ADP = AMP + phosphate + NADH + H(+)</text>
        <dbReference type="Rhea" id="RHEA:32223"/>
        <dbReference type="ChEBI" id="CHEBI:15378"/>
        <dbReference type="ChEBI" id="CHEBI:43474"/>
        <dbReference type="ChEBI" id="CHEBI:57945"/>
        <dbReference type="ChEBI" id="CHEBI:64074"/>
        <dbReference type="ChEBI" id="CHEBI:456215"/>
        <dbReference type="ChEBI" id="CHEBI:456216"/>
        <dbReference type="EC" id="4.2.1.136"/>
    </reaction>
</comment>
<keyword evidence="7 17" id="KW-0067">ATP-binding</keyword>
<dbReference type="InterPro" id="IPR000631">
    <property type="entry name" value="CARKD"/>
</dbReference>
<dbReference type="InterPro" id="IPR030677">
    <property type="entry name" value="Nnr"/>
</dbReference>
<dbReference type="CDD" id="cd01171">
    <property type="entry name" value="YXKO-related"/>
    <property type="match status" value="1"/>
</dbReference>
<dbReference type="PROSITE" id="PS51385">
    <property type="entry name" value="YJEF_N"/>
    <property type="match status" value="1"/>
</dbReference>
<feature type="binding site" evidence="17">
    <location>
        <begin position="435"/>
        <end position="439"/>
    </location>
    <ligand>
        <name>AMP</name>
        <dbReference type="ChEBI" id="CHEBI:456215"/>
    </ligand>
</feature>
<feature type="binding site" evidence="18">
    <location>
        <position position="162"/>
    </location>
    <ligand>
        <name>(6S)-NADPHX</name>
        <dbReference type="ChEBI" id="CHEBI:64076"/>
    </ligand>
</feature>
<name>A0ABP7MCP1_9GAMM</name>
<evidence type="ECO:0000256" key="13">
    <source>
        <dbReference type="ARBA" id="ARBA00023268"/>
    </source>
</evidence>
<evidence type="ECO:0000256" key="16">
    <source>
        <dbReference type="ARBA" id="ARBA00049209"/>
    </source>
</evidence>
<organism evidence="22 23">
    <name type="scientific">Litoribacillus peritrichatus</name>
    <dbReference type="NCBI Taxonomy" id="718191"/>
    <lineage>
        <taxon>Bacteria</taxon>
        <taxon>Pseudomonadati</taxon>
        <taxon>Pseudomonadota</taxon>
        <taxon>Gammaproteobacteria</taxon>
        <taxon>Oceanospirillales</taxon>
        <taxon>Oceanospirillaceae</taxon>
        <taxon>Litoribacillus</taxon>
    </lineage>
</organism>
<proteinExistence type="inferred from homology"/>
<evidence type="ECO:0000256" key="15">
    <source>
        <dbReference type="ARBA" id="ARBA00048238"/>
    </source>
</evidence>
<dbReference type="SUPFAM" id="SSF53613">
    <property type="entry name" value="Ribokinase-like"/>
    <property type="match status" value="1"/>
</dbReference>
<dbReference type="Pfam" id="PF03853">
    <property type="entry name" value="YjeF_N"/>
    <property type="match status" value="1"/>
</dbReference>
<feature type="binding site" evidence="17">
    <location>
        <position position="283"/>
    </location>
    <ligand>
        <name>(6S)-NADPHX</name>
        <dbReference type="ChEBI" id="CHEBI:64076"/>
    </ligand>
</feature>
<dbReference type="SUPFAM" id="SSF64153">
    <property type="entry name" value="YjeF N-terminal domain-like"/>
    <property type="match status" value="1"/>
</dbReference>
<dbReference type="HAMAP" id="MF_01966">
    <property type="entry name" value="NADHX_epimerase"/>
    <property type="match status" value="1"/>
</dbReference>
<evidence type="ECO:0000256" key="1">
    <source>
        <dbReference type="ARBA" id="ARBA00000013"/>
    </source>
</evidence>
<evidence type="ECO:0000256" key="8">
    <source>
        <dbReference type="ARBA" id="ARBA00022857"/>
    </source>
</evidence>
<comment type="function">
    <text evidence="14 19">Bifunctional enzyme that catalyzes the epimerization of the S- and R-forms of NAD(P)HX and the dehydration of the S-form of NAD(P)HX at the expense of ADP, which is converted to AMP. This allows the repair of both epimers of NAD(P)HX, a damaged form of NAD(P)H that is a result of enzymatic or heat-dependent hydration.</text>
</comment>
<comment type="cofactor">
    <cofactor evidence="18 19">
        <name>K(+)</name>
        <dbReference type="ChEBI" id="CHEBI:29103"/>
    </cofactor>
    <text evidence="18 19">Binds 1 potassium ion per subunit.</text>
</comment>
<dbReference type="EC" id="4.2.1.136" evidence="19"/>
<evidence type="ECO:0000256" key="6">
    <source>
        <dbReference type="ARBA" id="ARBA00022741"/>
    </source>
</evidence>
<keyword evidence="5 18" id="KW-0479">Metal-binding</keyword>
<evidence type="ECO:0000259" key="20">
    <source>
        <dbReference type="PROSITE" id="PS51383"/>
    </source>
</evidence>
<evidence type="ECO:0000259" key="21">
    <source>
        <dbReference type="PROSITE" id="PS51385"/>
    </source>
</evidence>
<comment type="caution">
    <text evidence="22">The sequence shown here is derived from an EMBL/GenBank/DDBJ whole genome shotgun (WGS) entry which is preliminary data.</text>
</comment>
<keyword evidence="8 17" id="KW-0521">NADP</keyword>
<evidence type="ECO:0000256" key="9">
    <source>
        <dbReference type="ARBA" id="ARBA00022958"/>
    </source>
</evidence>
<evidence type="ECO:0000256" key="2">
    <source>
        <dbReference type="ARBA" id="ARBA00000909"/>
    </source>
</evidence>
<feature type="domain" description="YjeF N-terminal" evidence="21">
    <location>
        <begin position="23"/>
        <end position="238"/>
    </location>
</feature>
<keyword evidence="13" id="KW-0511">Multifunctional enzyme</keyword>
<keyword evidence="12 17" id="KW-0456">Lyase</keyword>
<evidence type="ECO:0000256" key="5">
    <source>
        <dbReference type="ARBA" id="ARBA00022723"/>
    </source>
</evidence>
<comment type="catalytic activity">
    <reaction evidence="2 18 19">
        <text>(6R)-NADPHX = (6S)-NADPHX</text>
        <dbReference type="Rhea" id="RHEA:32227"/>
        <dbReference type="ChEBI" id="CHEBI:64076"/>
        <dbReference type="ChEBI" id="CHEBI:64077"/>
        <dbReference type="EC" id="5.1.99.6"/>
    </reaction>
</comment>
<dbReference type="InterPro" id="IPR029056">
    <property type="entry name" value="Ribokinase-like"/>
</dbReference>
<feature type="binding site" evidence="18">
    <location>
        <position position="72"/>
    </location>
    <ligand>
        <name>K(+)</name>
        <dbReference type="ChEBI" id="CHEBI:29103"/>
    </ligand>
</feature>
<evidence type="ECO:0000256" key="3">
    <source>
        <dbReference type="ARBA" id="ARBA00006001"/>
    </source>
</evidence>
<evidence type="ECO:0000256" key="19">
    <source>
        <dbReference type="PIRNR" id="PIRNR017184"/>
    </source>
</evidence>
<comment type="similarity">
    <text evidence="17">Belongs to the NnrD/CARKD family.</text>
</comment>
<evidence type="ECO:0000256" key="18">
    <source>
        <dbReference type="HAMAP-Rule" id="MF_01966"/>
    </source>
</evidence>
<comment type="similarity">
    <text evidence="3 19">In the N-terminal section; belongs to the NnrE/AIBP family.</text>
</comment>
<comment type="catalytic activity">
    <reaction evidence="1 18 19">
        <text>(6R)-NADHX = (6S)-NADHX</text>
        <dbReference type="Rhea" id="RHEA:32215"/>
        <dbReference type="ChEBI" id="CHEBI:64074"/>
        <dbReference type="ChEBI" id="CHEBI:64075"/>
        <dbReference type="EC" id="5.1.99.6"/>
    </reaction>
</comment>
<comment type="cofactor">
    <cofactor evidence="17">
        <name>Mg(2+)</name>
        <dbReference type="ChEBI" id="CHEBI:18420"/>
    </cofactor>
</comment>
<dbReference type="PIRSF" id="PIRSF017184">
    <property type="entry name" value="Nnr"/>
    <property type="match status" value="1"/>
</dbReference>
<sequence length="525" mass="55975">MISEVCSDNLSQLPTYLYSAEQTRALDHALITKLYDRGYDLMEKAGSAAFKFIQQQYPQHRSFKIFCGKGNNGGDGLVIARLALESGYDVEVIFATELTSPEKELSETCYLAFQALNKLKIKVQSFDSWKTLQPSAQIQTNKTVLIDALLGTGLSGTVKPSYKAVIDFINAAEFSAVYSIDVPSGLSSDSGMELGCAVHADITLTFIGINKGLVTGNSRNFTGRLFFSGLGTPEDIYDQVKSSTKLLSLEEINTESYKRKPAGHKGDSGRAVFIGGVDGLNGAAVLASEACLRSGVGLLTAIVGERAILPILTRSPEIMVQPLLSDNTVSQITTSLQNAHAVCIGPGLGKSSAAKEAVIAVLKQKLPTIIDADALNLLSENPEIWKQHGHSQCILTPHPKEAARLLNIPPESVNQNRFLAIEQLVDKFACTVLLKGSGTLISSKRNNILVCICGNESLSVGGAGDTLSGILLAALAKSRNALNAANYGAFVHGYAAELASQDGVIGVLPSDLMPFIRLIINKTAI</sequence>
<keyword evidence="23" id="KW-1185">Reference proteome</keyword>
<evidence type="ECO:0000256" key="7">
    <source>
        <dbReference type="ARBA" id="ARBA00022840"/>
    </source>
</evidence>
<dbReference type="NCBIfam" id="TIGR00197">
    <property type="entry name" value="yjeF_nterm"/>
    <property type="match status" value="1"/>
</dbReference>
<dbReference type="PANTHER" id="PTHR12592">
    <property type="entry name" value="ATP-DEPENDENT (S)-NAD(P)H-HYDRATE DEHYDRATASE FAMILY MEMBER"/>
    <property type="match status" value="1"/>
</dbReference>
<accession>A0ABP7MCP1</accession>
<dbReference type="HAMAP" id="MF_01965">
    <property type="entry name" value="NADHX_dehydratase"/>
    <property type="match status" value="1"/>
</dbReference>
<dbReference type="InterPro" id="IPR017953">
    <property type="entry name" value="Carbohydrate_kinase_pred_CS"/>
</dbReference>
<feature type="binding site" evidence="17">
    <location>
        <position position="398"/>
    </location>
    <ligand>
        <name>(6S)-NADPHX</name>
        <dbReference type="ChEBI" id="CHEBI:64076"/>
    </ligand>
</feature>
<feature type="binding site" evidence="18">
    <location>
        <begin position="151"/>
        <end position="157"/>
    </location>
    <ligand>
        <name>(6S)-NADPHX</name>
        <dbReference type="ChEBI" id="CHEBI:64076"/>
    </ligand>
</feature>
<evidence type="ECO:0000256" key="10">
    <source>
        <dbReference type="ARBA" id="ARBA00023027"/>
    </source>
</evidence>
<dbReference type="RefSeq" id="WP_344797064.1">
    <property type="nucleotide sequence ID" value="NZ_BAABBN010000004.1"/>
</dbReference>
<protein>
    <recommendedName>
        <fullName evidence="19">Bifunctional NAD(P)H-hydrate repair enzyme</fullName>
    </recommendedName>
    <alternativeName>
        <fullName evidence="19">Nicotinamide nucleotide repair protein</fullName>
    </alternativeName>
    <domain>
        <recommendedName>
            <fullName evidence="19">ADP-dependent (S)-NAD(P)H-hydrate dehydratase</fullName>
            <ecNumber evidence="19">4.2.1.136</ecNumber>
        </recommendedName>
        <alternativeName>
            <fullName evidence="19">ADP-dependent NAD(P)HX dehydratase</fullName>
        </alternativeName>
    </domain>
    <domain>
        <recommendedName>
            <fullName evidence="19">NAD(P)H-hydrate epimerase</fullName>
            <ecNumber evidence="19">5.1.99.6</ecNumber>
        </recommendedName>
    </domain>
</protein>
<dbReference type="PANTHER" id="PTHR12592:SF0">
    <property type="entry name" value="ATP-DEPENDENT (S)-NAD(P)H-HYDRATE DEHYDRATASE"/>
    <property type="match status" value="1"/>
</dbReference>
<dbReference type="InterPro" id="IPR036652">
    <property type="entry name" value="YjeF_N_dom_sf"/>
</dbReference>
<dbReference type="EMBL" id="BAABBN010000004">
    <property type="protein sequence ID" value="GAA3920346.1"/>
    <property type="molecule type" value="Genomic_DNA"/>
</dbReference>
<feature type="binding site" evidence="18">
    <location>
        <position position="181"/>
    </location>
    <ligand>
        <name>(6S)-NADPHX</name>
        <dbReference type="ChEBI" id="CHEBI:64076"/>
    </ligand>
</feature>
<evidence type="ECO:0000313" key="23">
    <source>
        <dbReference type="Proteomes" id="UP001501565"/>
    </source>
</evidence>
<evidence type="ECO:0000256" key="11">
    <source>
        <dbReference type="ARBA" id="ARBA00023235"/>
    </source>
</evidence>
<evidence type="ECO:0000256" key="14">
    <source>
        <dbReference type="ARBA" id="ARBA00025153"/>
    </source>
</evidence>
<feature type="binding site" evidence="18">
    <location>
        <position position="184"/>
    </location>
    <ligand>
        <name>K(+)</name>
        <dbReference type="ChEBI" id="CHEBI:29103"/>
    </ligand>
</feature>
<dbReference type="Proteomes" id="UP001501565">
    <property type="component" value="Unassembled WGS sequence"/>
</dbReference>
<keyword evidence="11 18" id="KW-0413">Isomerase</keyword>
<comment type="function">
    <text evidence="18">Catalyzes the epimerization of the S- and R-forms of NAD(P)HX, a damaged form of NAD(P)H that is a result of enzymatic or heat-dependent hydration. This is a prerequisite for the S-specific NAD(P)H-hydrate dehydratase to allow the repair of both epimers of NAD(P)HX.</text>
</comment>
<dbReference type="Gene3D" id="3.40.1190.20">
    <property type="match status" value="1"/>
</dbReference>
<reference evidence="23" key="1">
    <citation type="journal article" date="2019" name="Int. J. Syst. Evol. Microbiol.">
        <title>The Global Catalogue of Microorganisms (GCM) 10K type strain sequencing project: providing services to taxonomists for standard genome sequencing and annotation.</title>
        <authorList>
            <consortium name="The Broad Institute Genomics Platform"/>
            <consortium name="The Broad Institute Genome Sequencing Center for Infectious Disease"/>
            <person name="Wu L."/>
            <person name="Ma J."/>
        </authorList>
    </citation>
    <scope>NUCLEOTIDE SEQUENCE [LARGE SCALE GENOMIC DNA]</scope>
    <source>
        <strain evidence="23">JCM 17551</strain>
    </source>
</reference>
<dbReference type="NCBIfam" id="TIGR00196">
    <property type="entry name" value="yjeF_cterm"/>
    <property type="match status" value="1"/>
</dbReference>
<dbReference type="Pfam" id="PF01256">
    <property type="entry name" value="Carb_kinase"/>
    <property type="match status" value="1"/>
</dbReference>
<dbReference type="InterPro" id="IPR004443">
    <property type="entry name" value="YjeF_N_dom"/>
</dbReference>
<feature type="binding site" evidence="17">
    <location>
        <position position="465"/>
    </location>
    <ligand>
        <name>(6S)-NADPHX</name>
        <dbReference type="ChEBI" id="CHEBI:64076"/>
    </ligand>
</feature>